<gene>
    <name evidence="1" type="ORF">H8696_01780</name>
</gene>
<accession>A0A926D3B6</accession>
<dbReference type="EMBL" id="JACRSR010000001">
    <property type="protein sequence ID" value="MBC8530577.1"/>
    <property type="molecule type" value="Genomic_DNA"/>
</dbReference>
<organism evidence="1 2">
    <name type="scientific">Gehongia tenuis</name>
    <dbReference type="NCBI Taxonomy" id="2763655"/>
    <lineage>
        <taxon>Bacteria</taxon>
        <taxon>Bacillati</taxon>
        <taxon>Bacillota</taxon>
        <taxon>Clostridia</taxon>
        <taxon>Christensenellales</taxon>
        <taxon>Christensenellaceae</taxon>
        <taxon>Gehongia</taxon>
    </lineage>
</organism>
<evidence type="ECO:0000313" key="2">
    <source>
        <dbReference type="Proteomes" id="UP000623172"/>
    </source>
</evidence>
<keyword evidence="2" id="KW-1185">Reference proteome</keyword>
<dbReference type="AlphaFoldDB" id="A0A926D3B6"/>
<proteinExistence type="predicted"/>
<dbReference type="SUPFAM" id="SSF160719">
    <property type="entry name" value="gpW/gp25-like"/>
    <property type="match status" value="1"/>
</dbReference>
<sequence>MWKTFKLDFEKGRAAGIIDGEEALKQAVGLALAVPRYRYAIYSPDYGSELESLIGGGRAYGAAQIPGMVEDALLADPRIQAVENLTLVENGSEFLVSFAVKADSGRQEMEVSVNV</sequence>
<dbReference type="Pfam" id="PF10934">
    <property type="entry name" value="Sheath_initiator"/>
    <property type="match status" value="1"/>
</dbReference>
<protein>
    <submittedName>
        <fullName evidence="1">DUF2634 domain-containing protein</fullName>
    </submittedName>
</protein>
<dbReference type="Proteomes" id="UP000623172">
    <property type="component" value="Unassembled WGS sequence"/>
</dbReference>
<evidence type="ECO:0000313" key="1">
    <source>
        <dbReference type="EMBL" id="MBC8530577.1"/>
    </source>
</evidence>
<dbReference type="InterPro" id="IPR020288">
    <property type="entry name" value="Sheath_initiator"/>
</dbReference>
<comment type="caution">
    <text evidence="1">The sequence shown here is derived from an EMBL/GenBank/DDBJ whole genome shotgun (WGS) entry which is preliminary data.</text>
</comment>
<name>A0A926D3B6_9FIRM</name>
<reference evidence="1" key="1">
    <citation type="submission" date="2020-08" db="EMBL/GenBank/DDBJ databases">
        <title>Genome public.</title>
        <authorList>
            <person name="Liu C."/>
            <person name="Sun Q."/>
        </authorList>
    </citation>
    <scope>NUCLEOTIDE SEQUENCE</scope>
    <source>
        <strain evidence="1">NSJ-53</strain>
    </source>
</reference>
<dbReference type="RefSeq" id="WP_249314550.1">
    <property type="nucleotide sequence ID" value="NZ_JACRSR010000001.1"/>
</dbReference>